<comment type="caution">
    <text evidence="2">The sequence shown here is derived from an EMBL/GenBank/DDBJ whole genome shotgun (WGS) entry which is preliminary data.</text>
</comment>
<dbReference type="EMBL" id="LAZR01025318">
    <property type="protein sequence ID" value="KKL72293.1"/>
    <property type="molecule type" value="Genomic_DNA"/>
</dbReference>
<proteinExistence type="predicted"/>
<keyword evidence="1" id="KW-0812">Transmembrane</keyword>
<gene>
    <name evidence="2" type="ORF">LCGC14_2086360</name>
</gene>
<sequence>MDMEKFKLLMDIVASLAALVAIVTILISWYQNSRNAIKIKKVVIYGKHADTIYNLVVENRKDYPVEIKSTICYTKKVYNIEKKPNEKPVFSVQLKGSDIMFRNTEHHIIGPKGNTNIEMVGICSKDKINKLLFCIETSHGSYQIWCRNLFFEKFGKCDVYDLEYRHEYESWLLAKARYYYWGKVYAIYKELTKNFHI</sequence>
<dbReference type="AlphaFoldDB" id="A0A0F9EE03"/>
<evidence type="ECO:0000313" key="2">
    <source>
        <dbReference type="EMBL" id="KKL72293.1"/>
    </source>
</evidence>
<organism evidence="2">
    <name type="scientific">marine sediment metagenome</name>
    <dbReference type="NCBI Taxonomy" id="412755"/>
    <lineage>
        <taxon>unclassified sequences</taxon>
        <taxon>metagenomes</taxon>
        <taxon>ecological metagenomes</taxon>
    </lineage>
</organism>
<evidence type="ECO:0000256" key="1">
    <source>
        <dbReference type="SAM" id="Phobius"/>
    </source>
</evidence>
<reference evidence="2" key="1">
    <citation type="journal article" date="2015" name="Nature">
        <title>Complex archaea that bridge the gap between prokaryotes and eukaryotes.</title>
        <authorList>
            <person name="Spang A."/>
            <person name="Saw J.H."/>
            <person name="Jorgensen S.L."/>
            <person name="Zaremba-Niedzwiedzka K."/>
            <person name="Martijn J."/>
            <person name="Lind A.E."/>
            <person name="van Eijk R."/>
            <person name="Schleper C."/>
            <person name="Guy L."/>
            <person name="Ettema T.J."/>
        </authorList>
    </citation>
    <scope>NUCLEOTIDE SEQUENCE</scope>
</reference>
<name>A0A0F9EE03_9ZZZZ</name>
<accession>A0A0F9EE03</accession>
<keyword evidence="1" id="KW-1133">Transmembrane helix</keyword>
<keyword evidence="1" id="KW-0472">Membrane</keyword>
<feature type="transmembrane region" description="Helical" evidence="1">
    <location>
        <begin position="12"/>
        <end position="30"/>
    </location>
</feature>
<protein>
    <submittedName>
        <fullName evidence="2">Uncharacterized protein</fullName>
    </submittedName>
</protein>